<accession>A0ABT1U1I4</accession>
<dbReference type="Gene3D" id="3.40.50.300">
    <property type="entry name" value="P-loop containing nucleotide triphosphate hydrolases"/>
    <property type="match status" value="1"/>
</dbReference>
<evidence type="ECO:0000313" key="6">
    <source>
        <dbReference type="EMBL" id="MCQ8127695.1"/>
    </source>
</evidence>
<keyword evidence="7" id="KW-1185">Reference proteome</keyword>
<name>A0ABT1U1I4_9GAMM</name>
<dbReference type="EMBL" id="JANIBK010000013">
    <property type="protein sequence ID" value="MCQ8127695.1"/>
    <property type="molecule type" value="Genomic_DNA"/>
</dbReference>
<evidence type="ECO:0000256" key="4">
    <source>
        <dbReference type="ARBA" id="ARBA00022840"/>
    </source>
</evidence>
<gene>
    <name evidence="6" type="ORF">NP596_04405</name>
</gene>
<dbReference type="CDD" id="cd03230">
    <property type="entry name" value="ABC_DR_subfamily_A"/>
    <property type="match status" value="1"/>
</dbReference>
<dbReference type="SUPFAM" id="SSF52540">
    <property type="entry name" value="P-loop containing nucleoside triphosphate hydrolases"/>
    <property type="match status" value="1"/>
</dbReference>
<dbReference type="Pfam" id="PF00005">
    <property type="entry name" value="ABC_tran"/>
    <property type="match status" value="1"/>
</dbReference>
<comment type="similarity">
    <text evidence="1">Belongs to the ABC transporter superfamily.</text>
</comment>
<organism evidence="6 7">
    <name type="scientific">Methylomonas rivi</name>
    <dbReference type="NCBI Taxonomy" id="2952226"/>
    <lineage>
        <taxon>Bacteria</taxon>
        <taxon>Pseudomonadati</taxon>
        <taxon>Pseudomonadota</taxon>
        <taxon>Gammaproteobacteria</taxon>
        <taxon>Methylococcales</taxon>
        <taxon>Methylococcaceae</taxon>
        <taxon>Methylomonas</taxon>
    </lineage>
</organism>
<reference evidence="6 7" key="1">
    <citation type="submission" date="2022-07" db="EMBL/GenBank/DDBJ databases">
        <title>Methylomonas rivi sp. nov., Methylomonas rosea sp. nov., Methylomonas aureus sp. nov. and Methylomonas subterranea sp. nov., four novel methanotrophs isolated from a freshwater creek and the deep terrestrial subsurface.</title>
        <authorList>
            <person name="Abin C."/>
            <person name="Sankaranarayanan K."/>
            <person name="Garner C."/>
            <person name="Sindelar R."/>
            <person name="Kotary K."/>
            <person name="Garner R."/>
            <person name="Barclay S."/>
            <person name="Lawson P."/>
            <person name="Krumholz L."/>
        </authorList>
    </citation>
    <scope>NUCLEOTIDE SEQUENCE [LARGE SCALE GENOMIC DNA]</scope>
    <source>
        <strain evidence="6 7">WSC-6</strain>
    </source>
</reference>
<dbReference type="PANTHER" id="PTHR43335:SF2">
    <property type="entry name" value="ABC TRANSPORTER, ATP-BINDING PROTEIN"/>
    <property type="match status" value="1"/>
</dbReference>
<protein>
    <submittedName>
        <fullName evidence="6">ABC transporter ATP-binding protein</fullName>
    </submittedName>
</protein>
<evidence type="ECO:0000256" key="1">
    <source>
        <dbReference type="ARBA" id="ARBA00005417"/>
    </source>
</evidence>
<comment type="caution">
    <text evidence="6">The sequence shown here is derived from an EMBL/GenBank/DDBJ whole genome shotgun (WGS) entry which is preliminary data.</text>
</comment>
<evidence type="ECO:0000259" key="5">
    <source>
        <dbReference type="PROSITE" id="PS50893"/>
    </source>
</evidence>
<proteinExistence type="inferred from homology"/>
<evidence type="ECO:0000256" key="2">
    <source>
        <dbReference type="ARBA" id="ARBA00022448"/>
    </source>
</evidence>
<dbReference type="Proteomes" id="UP001524586">
    <property type="component" value="Unassembled WGS sequence"/>
</dbReference>
<dbReference type="GO" id="GO:0005524">
    <property type="term" value="F:ATP binding"/>
    <property type="evidence" value="ECO:0007669"/>
    <property type="project" value="UniProtKB-KW"/>
</dbReference>
<evidence type="ECO:0000256" key="3">
    <source>
        <dbReference type="ARBA" id="ARBA00022741"/>
    </source>
</evidence>
<sequence length="304" mass="33896">MITVDKLIFEYPGLRALDNVSFQINQGSITALVGPNGAGKTTLLRCMAALDRPVGGTITIEDIDVLEQPRECHRIIGYLSDFFGLYQRLTVRQCLHFVARAQGIADGDCPAAITEVCRRLHIEDRLEMRPDELSRGLRQRVAIAQAIIHKPSLVLLDEPASGLDPEARHELAELFLDLQRQGMTLLVSSHILAELEAYCTDMLVLRKGRLVEQVAVKTPQHHKPFKLLLAQAVPNLADILTQLPDIELLKTEHDRLALIRLSTDTQHQHAVLKALLALNLPVCEFAPAASNLQDAYLQTIRQRP</sequence>
<dbReference type="SMART" id="SM00382">
    <property type="entry name" value="AAA"/>
    <property type="match status" value="1"/>
</dbReference>
<evidence type="ECO:0000313" key="7">
    <source>
        <dbReference type="Proteomes" id="UP001524586"/>
    </source>
</evidence>
<dbReference type="InterPro" id="IPR027417">
    <property type="entry name" value="P-loop_NTPase"/>
</dbReference>
<feature type="domain" description="ABC transporter" evidence="5">
    <location>
        <begin position="2"/>
        <end position="232"/>
    </location>
</feature>
<dbReference type="RefSeq" id="WP_256614040.1">
    <property type="nucleotide sequence ID" value="NZ_JANIBK010000013.1"/>
</dbReference>
<dbReference type="PANTHER" id="PTHR43335">
    <property type="entry name" value="ABC TRANSPORTER, ATP-BINDING PROTEIN"/>
    <property type="match status" value="1"/>
</dbReference>
<dbReference type="PROSITE" id="PS50893">
    <property type="entry name" value="ABC_TRANSPORTER_2"/>
    <property type="match status" value="1"/>
</dbReference>
<keyword evidence="4 6" id="KW-0067">ATP-binding</keyword>
<keyword evidence="2" id="KW-0813">Transport</keyword>
<keyword evidence="3" id="KW-0547">Nucleotide-binding</keyword>
<dbReference type="InterPro" id="IPR003439">
    <property type="entry name" value="ABC_transporter-like_ATP-bd"/>
</dbReference>
<dbReference type="InterPro" id="IPR003593">
    <property type="entry name" value="AAA+_ATPase"/>
</dbReference>